<evidence type="ECO:0000313" key="3">
    <source>
        <dbReference type="Proteomes" id="UP001365542"/>
    </source>
</evidence>
<protein>
    <submittedName>
        <fullName evidence="2">Uncharacterized protein</fullName>
    </submittedName>
</protein>
<feature type="compositionally biased region" description="Basic and acidic residues" evidence="1">
    <location>
        <begin position="1"/>
        <end position="16"/>
    </location>
</feature>
<reference evidence="2 3" key="1">
    <citation type="submission" date="2019-10" db="EMBL/GenBank/DDBJ databases">
        <authorList>
            <person name="Palmer J.M."/>
        </authorList>
    </citation>
    <scope>NUCLEOTIDE SEQUENCE [LARGE SCALE GENOMIC DNA]</scope>
    <source>
        <strain evidence="2 3">TWF694</strain>
    </source>
</reference>
<feature type="region of interest" description="Disordered" evidence="1">
    <location>
        <begin position="1"/>
        <end position="105"/>
    </location>
</feature>
<name>A0AAV9XHW5_9PEZI</name>
<feature type="compositionally biased region" description="Polar residues" evidence="1">
    <location>
        <begin position="59"/>
        <end position="71"/>
    </location>
</feature>
<organism evidence="2 3">
    <name type="scientific">Orbilia ellipsospora</name>
    <dbReference type="NCBI Taxonomy" id="2528407"/>
    <lineage>
        <taxon>Eukaryota</taxon>
        <taxon>Fungi</taxon>
        <taxon>Dikarya</taxon>
        <taxon>Ascomycota</taxon>
        <taxon>Pezizomycotina</taxon>
        <taxon>Orbiliomycetes</taxon>
        <taxon>Orbiliales</taxon>
        <taxon>Orbiliaceae</taxon>
        <taxon>Orbilia</taxon>
    </lineage>
</organism>
<proteinExistence type="predicted"/>
<evidence type="ECO:0000313" key="2">
    <source>
        <dbReference type="EMBL" id="KAK6541688.1"/>
    </source>
</evidence>
<dbReference type="EMBL" id="JAVHJO010000003">
    <property type="protein sequence ID" value="KAK6541688.1"/>
    <property type="molecule type" value="Genomic_DNA"/>
</dbReference>
<feature type="compositionally biased region" description="Polar residues" evidence="1">
    <location>
        <begin position="31"/>
        <end position="42"/>
    </location>
</feature>
<feature type="compositionally biased region" description="Basic and acidic residues" evidence="1">
    <location>
        <begin position="78"/>
        <end position="87"/>
    </location>
</feature>
<dbReference type="Proteomes" id="UP001365542">
    <property type="component" value="Unassembled WGS sequence"/>
</dbReference>
<comment type="caution">
    <text evidence="2">The sequence shown here is derived from an EMBL/GenBank/DDBJ whole genome shotgun (WGS) entry which is preliminary data.</text>
</comment>
<evidence type="ECO:0000256" key="1">
    <source>
        <dbReference type="SAM" id="MobiDB-lite"/>
    </source>
</evidence>
<feature type="compositionally biased region" description="Low complexity" evidence="1">
    <location>
        <begin position="91"/>
        <end position="101"/>
    </location>
</feature>
<sequence length="385" mass="43576">MRTNFDDFHELAEELPHTQPRSTRAELPGYASSSGPWGNTLRSPPLQRNDRQGARSPAPSMQSSTMNTPLDTLSGFHTFHEGEDEQGRTGTGPTTPEPRGQSFEPVESSQFLPAYVIDNFVKKNPDQDGFFCVFQKTYLLKSDGRTRHEGFLPSNQTSLWVPDQVIGHVFEVTLWGSLIYHGPFQDNEKDFVRYWGKRATIKELGDPMLESNSFLHVPNYVMGNSSGNFIVLESLPELHSKSENAVYSCEAVGLVRKPFDANLEVFLAKSLVGSWKRIYNLPGEKSSPQLTPFQGHNLNTTLLYTNFPRLVARILSSGKCQPQFIHKFLSRQKDEVCARLNTPHRPEDPPAEYIYPAINLRIPPIKWKDEGWMYTEPADMDVLVS</sequence>
<dbReference type="AlphaFoldDB" id="A0AAV9XHW5"/>
<keyword evidence="3" id="KW-1185">Reference proteome</keyword>
<accession>A0AAV9XHW5</accession>
<gene>
    <name evidence="2" type="ORF">TWF694_007481</name>
</gene>